<comment type="caution">
    <text evidence="3">The sequence shown here is derived from an EMBL/GenBank/DDBJ whole genome shotgun (WGS) entry which is preliminary data.</text>
</comment>
<dbReference type="OrthoDB" id="8904098at2759"/>
<proteinExistence type="inferred from homology"/>
<organism evidence="3 4">
    <name type="scientific">Rhododendron williamsianum</name>
    <dbReference type="NCBI Taxonomy" id="262921"/>
    <lineage>
        <taxon>Eukaryota</taxon>
        <taxon>Viridiplantae</taxon>
        <taxon>Streptophyta</taxon>
        <taxon>Embryophyta</taxon>
        <taxon>Tracheophyta</taxon>
        <taxon>Spermatophyta</taxon>
        <taxon>Magnoliopsida</taxon>
        <taxon>eudicotyledons</taxon>
        <taxon>Gunneridae</taxon>
        <taxon>Pentapetalae</taxon>
        <taxon>asterids</taxon>
        <taxon>Ericales</taxon>
        <taxon>Ericaceae</taxon>
        <taxon>Ericoideae</taxon>
        <taxon>Rhodoreae</taxon>
        <taxon>Rhododendron</taxon>
    </lineage>
</organism>
<name>A0A6A4M0T5_9ERIC</name>
<feature type="transmembrane region" description="Helical" evidence="2">
    <location>
        <begin position="87"/>
        <end position="109"/>
    </location>
</feature>
<dbReference type="Proteomes" id="UP000428333">
    <property type="component" value="Linkage Group LG04"/>
</dbReference>
<reference evidence="3 4" key="1">
    <citation type="journal article" date="2019" name="Genome Biol. Evol.">
        <title>The Rhododendron genome and chromosomal organization provide insight into shared whole-genome duplications across the heath family (Ericaceae).</title>
        <authorList>
            <person name="Soza V.L."/>
            <person name="Lindsley D."/>
            <person name="Waalkes A."/>
            <person name="Ramage E."/>
            <person name="Patwardhan R.P."/>
            <person name="Burton J.N."/>
            <person name="Adey A."/>
            <person name="Kumar A."/>
            <person name="Qiu R."/>
            <person name="Shendure J."/>
            <person name="Hall B."/>
        </authorList>
    </citation>
    <scope>NUCLEOTIDE SEQUENCE [LARGE SCALE GENOMIC DNA]</scope>
    <source>
        <strain evidence="3">RSF 1966-606</strain>
    </source>
</reference>
<feature type="non-terminal residue" evidence="3">
    <location>
        <position position="1"/>
    </location>
</feature>
<dbReference type="AlphaFoldDB" id="A0A6A4M0T5"/>
<keyword evidence="2" id="KW-0472">Membrane</keyword>
<dbReference type="Gene3D" id="1.20.1250.20">
    <property type="entry name" value="MFS general substrate transporter like domains"/>
    <property type="match status" value="1"/>
</dbReference>
<evidence type="ECO:0000313" key="4">
    <source>
        <dbReference type="Proteomes" id="UP000428333"/>
    </source>
</evidence>
<dbReference type="EMBL" id="QEFC01000982">
    <property type="protein sequence ID" value="KAE9461189.1"/>
    <property type="molecule type" value="Genomic_DNA"/>
</dbReference>
<evidence type="ECO:0000313" key="3">
    <source>
        <dbReference type="EMBL" id="KAE9461189.1"/>
    </source>
</evidence>
<protein>
    <submittedName>
        <fullName evidence="3">Uncharacterized protein</fullName>
    </submittedName>
</protein>
<accession>A0A6A4M0T5</accession>
<feature type="transmembrane region" description="Helical" evidence="2">
    <location>
        <begin position="46"/>
        <end position="67"/>
    </location>
</feature>
<sequence>MAVSAIVESKRLEKAHNVGANSVVPMSVLWLYSELQEFPVALKSTATAMVAMMLALAYYLSTAVVGIVQRETNWLPDNINEGRMDKVYWVCFGLGGVNFVYYLICAWFYKYQGLAKVAGENKS</sequence>
<gene>
    <name evidence="3" type="ORF">C3L33_06904</name>
</gene>
<keyword evidence="4" id="KW-1185">Reference proteome</keyword>
<comment type="similarity">
    <text evidence="1">Belongs to the major facilitator superfamily. Phosphate:H(+) symporter (TC 2.A.1.9) family.</text>
</comment>
<dbReference type="InterPro" id="IPR036259">
    <property type="entry name" value="MFS_trans_sf"/>
</dbReference>
<dbReference type="PANTHER" id="PTHR11654">
    <property type="entry name" value="OLIGOPEPTIDE TRANSPORTER-RELATED"/>
    <property type="match status" value="1"/>
</dbReference>
<evidence type="ECO:0000256" key="2">
    <source>
        <dbReference type="SAM" id="Phobius"/>
    </source>
</evidence>
<keyword evidence="2" id="KW-1133">Transmembrane helix</keyword>
<keyword evidence="2" id="KW-0812">Transmembrane</keyword>
<evidence type="ECO:0000256" key="1">
    <source>
        <dbReference type="ARBA" id="ARBA00044504"/>
    </source>
</evidence>